<dbReference type="GO" id="GO:0005789">
    <property type="term" value="C:endoplasmic reticulum membrane"/>
    <property type="evidence" value="ECO:0007669"/>
    <property type="project" value="UniProtKB-SubCell"/>
</dbReference>
<dbReference type="GO" id="GO:0046983">
    <property type="term" value="F:protein dimerization activity"/>
    <property type="evidence" value="ECO:0007669"/>
    <property type="project" value="InterPro"/>
</dbReference>
<feature type="transmembrane region" description="Helical" evidence="12">
    <location>
        <begin position="494"/>
        <end position="517"/>
    </location>
</feature>
<dbReference type="Gene3D" id="3.40.50.1820">
    <property type="entry name" value="alpha/beta hydrolase"/>
    <property type="match status" value="1"/>
</dbReference>
<dbReference type="EC" id="3.1.-.-" evidence="12"/>
<name>A0AA36GJ81_CYLNA</name>
<evidence type="ECO:0000256" key="4">
    <source>
        <dbReference type="ARBA" id="ARBA00022448"/>
    </source>
</evidence>
<feature type="domain" description="BHLH" evidence="14">
    <location>
        <begin position="656"/>
        <end position="707"/>
    </location>
</feature>
<dbReference type="GO" id="GO:0015031">
    <property type="term" value="P:protein transport"/>
    <property type="evidence" value="ECO:0007669"/>
    <property type="project" value="UniProtKB-KW"/>
</dbReference>
<evidence type="ECO:0000256" key="13">
    <source>
        <dbReference type="SAM" id="MobiDB-lite"/>
    </source>
</evidence>
<dbReference type="EMBL" id="CATQJL010000001">
    <property type="protein sequence ID" value="CAJ0591441.1"/>
    <property type="molecule type" value="Genomic_DNA"/>
</dbReference>
<evidence type="ECO:0000256" key="1">
    <source>
        <dbReference type="ARBA" id="ARBA00004477"/>
    </source>
</evidence>
<dbReference type="Pfam" id="PF00010">
    <property type="entry name" value="HLH"/>
    <property type="match status" value="1"/>
</dbReference>
<dbReference type="GO" id="GO:0006888">
    <property type="term" value="P:endoplasmic reticulum to Golgi vesicle-mediated transport"/>
    <property type="evidence" value="ECO:0007669"/>
    <property type="project" value="TreeGrafter"/>
</dbReference>
<dbReference type="Gene3D" id="4.10.280.10">
    <property type="entry name" value="Helix-loop-helix DNA-binding domain"/>
    <property type="match status" value="1"/>
</dbReference>
<evidence type="ECO:0000313" key="15">
    <source>
        <dbReference type="EMBL" id="CAJ0591441.1"/>
    </source>
</evidence>
<evidence type="ECO:0000256" key="7">
    <source>
        <dbReference type="ARBA" id="ARBA00022824"/>
    </source>
</evidence>
<keyword evidence="10" id="KW-0238">DNA-binding</keyword>
<dbReference type="InterPro" id="IPR039529">
    <property type="entry name" value="PGAP1/BST1"/>
</dbReference>
<feature type="transmembrane region" description="Helical" evidence="12">
    <location>
        <begin position="456"/>
        <end position="482"/>
    </location>
</feature>
<evidence type="ECO:0000256" key="2">
    <source>
        <dbReference type="ARBA" id="ARBA00006931"/>
    </source>
</evidence>
<keyword evidence="8 12" id="KW-0653">Protein transport</keyword>
<dbReference type="InterPro" id="IPR029058">
    <property type="entry name" value="AB_hydrolase_fold"/>
</dbReference>
<dbReference type="SUPFAM" id="SSF53474">
    <property type="entry name" value="alpha/beta-Hydrolases"/>
    <property type="match status" value="1"/>
</dbReference>
<dbReference type="Pfam" id="PF07819">
    <property type="entry name" value="PGAP1"/>
    <property type="match status" value="1"/>
</dbReference>
<comment type="caution">
    <text evidence="15">The sequence shown here is derived from an EMBL/GenBank/DDBJ whole genome shotgun (WGS) entry which is preliminary data.</text>
</comment>
<comment type="subcellular location">
    <subcellularLocation>
        <location evidence="1">Endoplasmic reticulum membrane</location>
        <topology evidence="1">Multi-pass membrane protein</topology>
    </subcellularLocation>
</comment>
<comment type="function">
    <text evidence="12">Involved in inositol deacylation of GPI-anchored proteins which plays important roles in the quality control and ER-associated degradation of GPI-anchored proteins.</text>
</comment>
<dbReference type="Proteomes" id="UP001176961">
    <property type="component" value="Unassembled WGS sequence"/>
</dbReference>
<keyword evidence="16" id="KW-1185">Reference proteome</keyword>
<feature type="transmembrane region" description="Helical" evidence="12">
    <location>
        <begin position="567"/>
        <end position="591"/>
    </location>
</feature>
<organism evidence="15 16">
    <name type="scientific">Cylicocyclus nassatus</name>
    <name type="common">Nematode worm</name>
    <dbReference type="NCBI Taxonomy" id="53992"/>
    <lineage>
        <taxon>Eukaryota</taxon>
        <taxon>Metazoa</taxon>
        <taxon>Ecdysozoa</taxon>
        <taxon>Nematoda</taxon>
        <taxon>Chromadorea</taxon>
        <taxon>Rhabditida</taxon>
        <taxon>Rhabditina</taxon>
        <taxon>Rhabditomorpha</taxon>
        <taxon>Strongyloidea</taxon>
        <taxon>Strongylidae</taxon>
        <taxon>Cylicocyclus</taxon>
    </lineage>
</organism>
<evidence type="ECO:0000256" key="5">
    <source>
        <dbReference type="ARBA" id="ARBA00022692"/>
    </source>
</evidence>
<keyword evidence="9 12" id="KW-1133">Transmembrane helix</keyword>
<feature type="region of interest" description="Disordered" evidence="13">
    <location>
        <begin position="623"/>
        <end position="670"/>
    </location>
</feature>
<evidence type="ECO:0000313" key="16">
    <source>
        <dbReference type="Proteomes" id="UP001176961"/>
    </source>
</evidence>
<comment type="similarity">
    <text evidence="3">Belongs to the MAX family.</text>
</comment>
<dbReference type="PANTHER" id="PTHR15495">
    <property type="entry name" value="NEGATIVE REGULATOR OF VESICLE FORMATION-RELATED"/>
    <property type="match status" value="1"/>
</dbReference>
<feature type="transmembrane region" description="Helical" evidence="12">
    <location>
        <begin position="35"/>
        <end position="54"/>
    </location>
</feature>
<dbReference type="CDD" id="cd14686">
    <property type="entry name" value="bZIP"/>
    <property type="match status" value="1"/>
</dbReference>
<evidence type="ECO:0000256" key="8">
    <source>
        <dbReference type="ARBA" id="ARBA00022927"/>
    </source>
</evidence>
<keyword evidence="11 12" id="KW-0472">Membrane</keyword>
<dbReference type="PROSITE" id="PS50888">
    <property type="entry name" value="BHLH"/>
    <property type="match status" value="1"/>
</dbReference>
<dbReference type="GO" id="GO:0006505">
    <property type="term" value="P:GPI anchor metabolic process"/>
    <property type="evidence" value="ECO:0007669"/>
    <property type="project" value="TreeGrafter"/>
</dbReference>
<evidence type="ECO:0000256" key="12">
    <source>
        <dbReference type="RuleBase" id="RU365011"/>
    </source>
</evidence>
<keyword evidence="6 12" id="KW-0378">Hydrolase</keyword>
<gene>
    <name evidence="15" type="ORF">CYNAS_LOCUS3424</name>
</gene>
<dbReference type="InterPro" id="IPR011598">
    <property type="entry name" value="bHLH_dom"/>
</dbReference>
<evidence type="ECO:0000256" key="9">
    <source>
        <dbReference type="ARBA" id="ARBA00022989"/>
    </source>
</evidence>
<dbReference type="InterPro" id="IPR036638">
    <property type="entry name" value="HLH_DNA-bd_sf"/>
</dbReference>
<keyword evidence="7 12" id="KW-0256">Endoplasmic reticulum</keyword>
<proteinExistence type="inferred from homology"/>
<evidence type="ECO:0000256" key="6">
    <source>
        <dbReference type="ARBA" id="ARBA00022801"/>
    </source>
</evidence>
<sequence length="785" mass="88238">MSQYISVAVKSALITPNCTHFKPLRKMFLYRGNELGVCLPIGLVTILFLVHVGLHKENACQMTYMWRYISLLPIKVDGNDVRSYSLFRYLEGIVNERTLAISQNHIPVLFVPGSGGSGKQVRSLASVMMNKTEMRSAPFRMHFYAVDFNEELSFLSGSILNRQRNFVISAISTIQRKYYRKLVLVGHSFGGAVLYALPAHPRYDISNMGLVMTLAAPITAPPLMMDEKMVSFYNSMHETWRKRNEELNHVGVVSYSGGLKDFQVPDHLAPIPENDRAVHRPSWSIRGVDTPADHLCILWCNQLVRHTTKLLYKYGEEEVLRAQPPPPSVVVRDFFHKANGSRIDVGASSDIIKIGVFDYPWVSRVYRGSVEKPSKAYELEFHSLHMVYKVYLASTCDMDMFFVYSDLLARSAETKSSGKVMVANLVQGANQTKGHIILKGKSGCEFELTVKPDIFFAWYVLLISNTNVLVHFTFSALIALMLLEKLLDLKRYNLWSLSGLYINGGILLSLFICFTYNTCIREAVFAASIFYLVSCAYLITAIIALIKDKIYSTFPLCLNLVSAVLKLVVVVLLPLNIYLSNAAMALIIALHKSSGPYTILLGIATGAIVAALGLADRVEMDDDSDYDDEQLESPHSSQAGSMIGVMDNGMEDPKRHARAQHNALERRRRDNIKDMYTSLKDVVPDMQNERASRAVILRRAIEVIEEKQQQRADLRADCDRLRNEMAELEREVARLRENLAKPSESSRSSISGNCSPQPTSLQLLPSVKVEPELRSEMCVRGESMG</sequence>
<keyword evidence="5 12" id="KW-0812">Transmembrane</keyword>
<feature type="transmembrane region" description="Helical" evidence="12">
    <location>
        <begin position="597"/>
        <end position="615"/>
    </location>
</feature>
<accession>A0AA36GJ81</accession>
<protein>
    <recommendedName>
        <fullName evidence="12">GPI inositol-deacylase</fullName>
        <ecNumber evidence="12">3.1.-.-</ecNumber>
    </recommendedName>
</protein>
<dbReference type="AlphaFoldDB" id="A0AA36GJ81"/>
<feature type="region of interest" description="Disordered" evidence="13">
    <location>
        <begin position="737"/>
        <end position="765"/>
    </location>
</feature>
<dbReference type="FunFam" id="4.10.280.10:FF:000019">
    <property type="entry name" value="Myc proto-oncogene protein"/>
    <property type="match status" value="1"/>
</dbReference>
<dbReference type="SUPFAM" id="SSF47459">
    <property type="entry name" value="HLH, helix-loop-helix DNA-binding domain"/>
    <property type="match status" value="1"/>
</dbReference>
<keyword evidence="4 12" id="KW-0813">Transport</keyword>
<dbReference type="GO" id="GO:0050185">
    <property type="term" value="F:phosphatidylinositol deacylase activity"/>
    <property type="evidence" value="ECO:0007669"/>
    <property type="project" value="TreeGrafter"/>
</dbReference>
<reference evidence="15" key="1">
    <citation type="submission" date="2023-07" db="EMBL/GenBank/DDBJ databases">
        <authorList>
            <consortium name="CYATHOMIX"/>
        </authorList>
    </citation>
    <scope>NUCLEOTIDE SEQUENCE</scope>
    <source>
        <strain evidence="15">N/A</strain>
    </source>
</reference>
<evidence type="ECO:0000256" key="10">
    <source>
        <dbReference type="ARBA" id="ARBA00023125"/>
    </source>
</evidence>
<dbReference type="PANTHER" id="PTHR15495:SF7">
    <property type="entry name" value="GPI INOSITOL-DEACYLASE"/>
    <property type="match status" value="1"/>
</dbReference>
<evidence type="ECO:0000256" key="3">
    <source>
        <dbReference type="ARBA" id="ARBA00007628"/>
    </source>
</evidence>
<evidence type="ECO:0000259" key="14">
    <source>
        <dbReference type="PROSITE" id="PS50888"/>
    </source>
</evidence>
<feature type="compositionally biased region" description="Polar residues" evidence="13">
    <location>
        <begin position="743"/>
        <end position="763"/>
    </location>
</feature>
<dbReference type="GO" id="GO:0003677">
    <property type="term" value="F:DNA binding"/>
    <property type="evidence" value="ECO:0007669"/>
    <property type="project" value="UniProtKB-KW"/>
</dbReference>
<dbReference type="InterPro" id="IPR012908">
    <property type="entry name" value="PGAP1-ab_dom-like"/>
</dbReference>
<comment type="similarity">
    <text evidence="2 12">Belongs to the GPI inositol-deacylase family.</text>
</comment>
<evidence type="ECO:0000256" key="11">
    <source>
        <dbReference type="ARBA" id="ARBA00023136"/>
    </source>
</evidence>
<dbReference type="SMART" id="SM00353">
    <property type="entry name" value="HLH"/>
    <property type="match status" value="1"/>
</dbReference>
<feature type="transmembrane region" description="Helical" evidence="12">
    <location>
        <begin position="523"/>
        <end position="546"/>
    </location>
</feature>